<dbReference type="EMBL" id="LYUD01000099">
    <property type="protein sequence ID" value="OAZ72446.1"/>
    <property type="molecule type" value="Genomic_DNA"/>
</dbReference>
<gene>
    <name evidence="2" type="ORF">SRCM100623_00985</name>
</gene>
<comment type="caution">
    <text evidence="2">The sequence shown here is derived from an EMBL/GenBank/DDBJ whole genome shotgun (WGS) entry which is preliminary data.</text>
</comment>
<evidence type="ECO:0000313" key="3">
    <source>
        <dbReference type="Proteomes" id="UP000093796"/>
    </source>
</evidence>
<protein>
    <submittedName>
        <fullName evidence="2">Uncharacterized protein</fullName>
    </submittedName>
</protein>
<reference evidence="2 3" key="1">
    <citation type="submission" date="2016-05" db="EMBL/GenBank/DDBJ databases">
        <title>Genome sequencing of Acetobacter pasteurianus strain SRCM100623.</title>
        <authorList>
            <person name="Song Y.R."/>
        </authorList>
    </citation>
    <scope>NUCLEOTIDE SEQUENCE [LARGE SCALE GENOMIC DNA]</scope>
    <source>
        <strain evidence="2 3">SRCM100623</strain>
    </source>
</reference>
<name>A0A1A0DC81_ACEPA</name>
<feature type="transmembrane region" description="Helical" evidence="1">
    <location>
        <begin position="7"/>
        <end position="26"/>
    </location>
</feature>
<keyword evidence="1" id="KW-1133">Transmembrane helix</keyword>
<proteinExistence type="predicted"/>
<accession>A0A1A0DC81</accession>
<keyword evidence="1" id="KW-0472">Membrane</keyword>
<dbReference type="Proteomes" id="UP000093796">
    <property type="component" value="Unassembled WGS sequence"/>
</dbReference>
<evidence type="ECO:0000256" key="1">
    <source>
        <dbReference type="SAM" id="Phobius"/>
    </source>
</evidence>
<evidence type="ECO:0000313" key="2">
    <source>
        <dbReference type="EMBL" id="OAZ72446.1"/>
    </source>
</evidence>
<dbReference type="PATRIC" id="fig|438.15.peg.1133"/>
<keyword evidence="1" id="KW-0812">Transmembrane</keyword>
<organism evidence="2 3">
    <name type="scientific">Acetobacter pasteurianus</name>
    <name type="common">Acetobacter turbidans</name>
    <dbReference type="NCBI Taxonomy" id="438"/>
    <lineage>
        <taxon>Bacteria</taxon>
        <taxon>Pseudomonadati</taxon>
        <taxon>Pseudomonadota</taxon>
        <taxon>Alphaproteobacteria</taxon>
        <taxon>Acetobacterales</taxon>
        <taxon>Acetobacteraceae</taxon>
        <taxon>Acetobacter</taxon>
    </lineage>
</organism>
<sequence length="45" mass="4930">MTSDFECGMIVGGGGVTLAIVLFVLIDSVLREHSSFWRNIRGDTE</sequence>
<dbReference type="AlphaFoldDB" id="A0A1A0DC81"/>